<organism evidence="1 2">
    <name type="scientific">Hyalomma asiaticum</name>
    <name type="common">Tick</name>
    <dbReference type="NCBI Taxonomy" id="266040"/>
    <lineage>
        <taxon>Eukaryota</taxon>
        <taxon>Metazoa</taxon>
        <taxon>Ecdysozoa</taxon>
        <taxon>Arthropoda</taxon>
        <taxon>Chelicerata</taxon>
        <taxon>Arachnida</taxon>
        <taxon>Acari</taxon>
        <taxon>Parasitiformes</taxon>
        <taxon>Ixodida</taxon>
        <taxon>Ixodoidea</taxon>
        <taxon>Ixodidae</taxon>
        <taxon>Hyalomminae</taxon>
        <taxon>Hyalomma</taxon>
    </lineage>
</organism>
<dbReference type="Proteomes" id="UP000821845">
    <property type="component" value="Chromosome 4"/>
</dbReference>
<name>A0ACB7SD95_HYAAI</name>
<evidence type="ECO:0000313" key="2">
    <source>
        <dbReference type="Proteomes" id="UP000821845"/>
    </source>
</evidence>
<accession>A0ACB7SD95</accession>
<keyword evidence="2" id="KW-1185">Reference proteome</keyword>
<dbReference type="EMBL" id="CM023484">
    <property type="protein sequence ID" value="KAH6932926.1"/>
    <property type="molecule type" value="Genomic_DNA"/>
</dbReference>
<sequence length="129" mass="14113">MVYSKESKEINSSQRRAEEEEDGSVIGSEQARAREQKQRSTCGEAIDPPWARKERKARAWLGPGPGPAPGLSRNAAAHAHLMTQPPMRLLIRCHSAGPAIEGGRRGETGRCPRWTDVTEPGDQRGGESE</sequence>
<protein>
    <submittedName>
        <fullName evidence="1">Uncharacterized protein</fullName>
    </submittedName>
</protein>
<gene>
    <name evidence="1" type="ORF">HPB50_010692</name>
</gene>
<reference evidence="1" key="1">
    <citation type="submission" date="2020-05" db="EMBL/GenBank/DDBJ databases">
        <title>Large-scale comparative analyses of tick genomes elucidate their genetic diversity and vector capacities.</title>
        <authorList>
            <person name="Jia N."/>
            <person name="Wang J."/>
            <person name="Shi W."/>
            <person name="Du L."/>
            <person name="Sun Y."/>
            <person name="Zhan W."/>
            <person name="Jiang J."/>
            <person name="Wang Q."/>
            <person name="Zhang B."/>
            <person name="Ji P."/>
            <person name="Sakyi L.B."/>
            <person name="Cui X."/>
            <person name="Yuan T."/>
            <person name="Jiang B."/>
            <person name="Yang W."/>
            <person name="Lam T.T.-Y."/>
            <person name="Chang Q."/>
            <person name="Ding S."/>
            <person name="Wang X."/>
            <person name="Zhu J."/>
            <person name="Ruan X."/>
            <person name="Zhao L."/>
            <person name="Wei J."/>
            <person name="Que T."/>
            <person name="Du C."/>
            <person name="Cheng J."/>
            <person name="Dai P."/>
            <person name="Han X."/>
            <person name="Huang E."/>
            <person name="Gao Y."/>
            <person name="Liu J."/>
            <person name="Shao H."/>
            <person name="Ye R."/>
            <person name="Li L."/>
            <person name="Wei W."/>
            <person name="Wang X."/>
            <person name="Wang C."/>
            <person name="Yang T."/>
            <person name="Huo Q."/>
            <person name="Li W."/>
            <person name="Guo W."/>
            <person name="Chen H."/>
            <person name="Zhou L."/>
            <person name="Ni X."/>
            <person name="Tian J."/>
            <person name="Zhou Y."/>
            <person name="Sheng Y."/>
            <person name="Liu T."/>
            <person name="Pan Y."/>
            <person name="Xia L."/>
            <person name="Li J."/>
            <person name="Zhao F."/>
            <person name="Cao W."/>
        </authorList>
    </citation>
    <scope>NUCLEOTIDE SEQUENCE</scope>
    <source>
        <strain evidence="1">Hyas-2018</strain>
    </source>
</reference>
<evidence type="ECO:0000313" key="1">
    <source>
        <dbReference type="EMBL" id="KAH6932926.1"/>
    </source>
</evidence>
<proteinExistence type="predicted"/>
<comment type="caution">
    <text evidence="1">The sequence shown here is derived from an EMBL/GenBank/DDBJ whole genome shotgun (WGS) entry which is preliminary data.</text>
</comment>